<dbReference type="InterPro" id="IPR020615">
    <property type="entry name" value="Thiolase_acyl_enz_int_AS"/>
</dbReference>
<dbReference type="PANTHER" id="PTHR42870">
    <property type="entry name" value="ACETYL-COA C-ACETYLTRANSFERASE"/>
    <property type="match status" value="1"/>
</dbReference>
<dbReference type="PROSITE" id="PS00098">
    <property type="entry name" value="THIOLASE_1"/>
    <property type="match status" value="1"/>
</dbReference>
<proteinExistence type="predicted"/>
<keyword evidence="5" id="KW-1185">Reference proteome</keyword>
<protein>
    <recommendedName>
        <fullName evidence="6">Sterol carrier protein 2</fullName>
    </recommendedName>
</protein>
<dbReference type="CDD" id="cd00829">
    <property type="entry name" value="SCP-x_thiolase"/>
    <property type="match status" value="1"/>
</dbReference>
<dbReference type="InterPro" id="IPR055140">
    <property type="entry name" value="Thiolase_C_2"/>
</dbReference>
<keyword evidence="1" id="KW-0808">Transferase</keyword>
<accession>A0AAW0GLI2</accession>
<reference evidence="4 5" key="1">
    <citation type="submission" date="2022-09" db="EMBL/GenBank/DDBJ databases">
        <authorList>
            <person name="Palmer J.M."/>
        </authorList>
    </citation>
    <scope>NUCLEOTIDE SEQUENCE [LARGE SCALE GENOMIC DNA]</scope>
    <source>
        <strain evidence="4 5">DSM 7382</strain>
    </source>
</reference>
<feature type="domain" description="Thiolase C-terminal" evidence="3">
    <location>
        <begin position="276"/>
        <end position="382"/>
    </location>
</feature>
<dbReference type="InterPro" id="IPR016039">
    <property type="entry name" value="Thiolase-like"/>
</dbReference>
<dbReference type="GO" id="GO:0016747">
    <property type="term" value="F:acyltransferase activity, transferring groups other than amino-acyl groups"/>
    <property type="evidence" value="ECO:0007669"/>
    <property type="project" value="InterPro"/>
</dbReference>
<evidence type="ECO:0000259" key="3">
    <source>
        <dbReference type="Pfam" id="PF22691"/>
    </source>
</evidence>
<evidence type="ECO:0008006" key="6">
    <source>
        <dbReference type="Google" id="ProtNLM"/>
    </source>
</evidence>
<evidence type="ECO:0000313" key="4">
    <source>
        <dbReference type="EMBL" id="KAK7694208.1"/>
    </source>
</evidence>
<sequence>MTGIQRTFIVGAGCTAFIKPRGQRKTEDMGLEAATKALLDAGVNYDVIEAAYVGYCYGDTACGQRALYNLGLTGIPITNVNNACSTGSTALYQANNLVKSGLVECALALGFERMSPGSLSSNFADRPPPGLLLGEAVSEAEKLLSSGANHGPNAPRMFANAGQEHFDKYGSTIEHLAKIASKNHKHSVNNPYSQFREGWSVEQVLNAQKINKQLTKVMCSPTSDGAACCVIASEAFVHKHKLENQAIEIVGQALVTDDLSTFESRSAINVVGYGMTKACADKVFTQAGFKPGEGRDEVGVIELHDCFASNELITYEALGLCGEGEAHKLVDRGDNTYGGKYVINPSGGLEAKGHPLGATGLGMHFYIAMQLRQWAGPMQAPGLFEHSDQRGKFGLVHNIGLGGAVVCSLLRRPEFYKPGGQDGRNRMGYNHAHECRPITMADVDKVKSVHSSPFVLARVKL</sequence>
<dbReference type="Gene3D" id="3.40.47.10">
    <property type="match status" value="1"/>
</dbReference>
<evidence type="ECO:0000259" key="2">
    <source>
        <dbReference type="Pfam" id="PF00108"/>
    </source>
</evidence>
<dbReference type="NCBIfam" id="NF006102">
    <property type="entry name" value="PRK08256.1"/>
    <property type="match status" value="1"/>
</dbReference>
<gene>
    <name evidence="4" type="ORF">QCA50_001388</name>
</gene>
<organism evidence="4 5">
    <name type="scientific">Cerrena zonata</name>
    <dbReference type="NCBI Taxonomy" id="2478898"/>
    <lineage>
        <taxon>Eukaryota</taxon>
        <taxon>Fungi</taxon>
        <taxon>Dikarya</taxon>
        <taxon>Basidiomycota</taxon>
        <taxon>Agaricomycotina</taxon>
        <taxon>Agaricomycetes</taxon>
        <taxon>Polyporales</taxon>
        <taxon>Cerrenaceae</taxon>
        <taxon>Cerrena</taxon>
    </lineage>
</organism>
<dbReference type="EMBL" id="JASBNA010000002">
    <property type="protein sequence ID" value="KAK7694208.1"/>
    <property type="molecule type" value="Genomic_DNA"/>
</dbReference>
<feature type="domain" description="Thiolase N-terminal" evidence="2">
    <location>
        <begin position="8"/>
        <end position="197"/>
    </location>
</feature>
<dbReference type="Proteomes" id="UP001385951">
    <property type="component" value="Unassembled WGS sequence"/>
</dbReference>
<dbReference type="Pfam" id="PF22691">
    <property type="entry name" value="Thiolase_C_1"/>
    <property type="match status" value="1"/>
</dbReference>
<evidence type="ECO:0000256" key="1">
    <source>
        <dbReference type="ARBA" id="ARBA00022679"/>
    </source>
</evidence>
<comment type="caution">
    <text evidence="4">The sequence shown here is derived from an EMBL/GenBank/DDBJ whole genome shotgun (WGS) entry which is preliminary data.</text>
</comment>
<dbReference type="SUPFAM" id="SSF53901">
    <property type="entry name" value="Thiolase-like"/>
    <property type="match status" value="2"/>
</dbReference>
<dbReference type="AlphaFoldDB" id="A0AAW0GLI2"/>
<dbReference type="InterPro" id="IPR020616">
    <property type="entry name" value="Thiolase_N"/>
</dbReference>
<name>A0AAW0GLI2_9APHY</name>
<evidence type="ECO:0000313" key="5">
    <source>
        <dbReference type="Proteomes" id="UP001385951"/>
    </source>
</evidence>
<dbReference type="Pfam" id="PF00108">
    <property type="entry name" value="Thiolase_N"/>
    <property type="match status" value="1"/>
</dbReference>
<dbReference type="PANTHER" id="PTHR42870:SF1">
    <property type="entry name" value="NON-SPECIFIC LIPID-TRANSFER PROTEIN-LIKE 2"/>
    <property type="match status" value="1"/>
</dbReference>